<proteinExistence type="predicted"/>
<feature type="transmembrane region" description="Helical" evidence="1">
    <location>
        <begin position="239"/>
        <end position="272"/>
    </location>
</feature>
<dbReference type="GO" id="GO:0016020">
    <property type="term" value="C:membrane"/>
    <property type="evidence" value="ECO:0007669"/>
    <property type="project" value="InterPro"/>
</dbReference>
<keyword evidence="1" id="KW-1133">Transmembrane helix</keyword>
<accession>A0A419DEA4</accession>
<dbReference type="InterPro" id="IPR055966">
    <property type="entry name" value="DUF7544"/>
</dbReference>
<feature type="transmembrane region" description="Helical" evidence="1">
    <location>
        <begin position="34"/>
        <end position="51"/>
    </location>
</feature>
<reference evidence="2 3" key="1">
    <citation type="journal article" date="2017" name="ISME J.">
        <title>Energy and carbon metabolisms in a deep terrestrial subsurface fluid microbial community.</title>
        <authorList>
            <person name="Momper L."/>
            <person name="Jungbluth S.P."/>
            <person name="Lee M.D."/>
            <person name="Amend J.P."/>
        </authorList>
    </citation>
    <scope>NUCLEOTIDE SEQUENCE [LARGE SCALE GENOMIC DNA]</scope>
    <source>
        <strain evidence="2">SURF_29</strain>
    </source>
</reference>
<evidence type="ECO:0000313" key="2">
    <source>
        <dbReference type="EMBL" id="RJO61476.1"/>
    </source>
</evidence>
<evidence type="ECO:0000313" key="3">
    <source>
        <dbReference type="Proteomes" id="UP000285655"/>
    </source>
</evidence>
<comment type="caution">
    <text evidence="2">The sequence shown here is derived from an EMBL/GenBank/DDBJ whole genome shotgun (WGS) entry which is preliminary data.</text>
</comment>
<feature type="transmembrane region" description="Helical" evidence="1">
    <location>
        <begin position="95"/>
        <end position="115"/>
    </location>
</feature>
<dbReference type="AlphaFoldDB" id="A0A419DEA4"/>
<feature type="transmembrane region" description="Helical" evidence="1">
    <location>
        <begin position="184"/>
        <end position="206"/>
    </location>
</feature>
<evidence type="ECO:0000256" key="1">
    <source>
        <dbReference type="SAM" id="Phobius"/>
    </source>
</evidence>
<protein>
    <recommendedName>
        <fullName evidence="4">Glycerophosphoryl diester phosphodiesterase membrane domain-containing protein</fullName>
    </recommendedName>
</protein>
<keyword evidence="1" id="KW-0812">Transmembrane</keyword>
<name>A0A419DEA4_9BACT</name>
<gene>
    <name evidence="2" type="ORF">C4544_03115</name>
</gene>
<dbReference type="EMBL" id="QZJW01000019">
    <property type="protein sequence ID" value="RJO61476.1"/>
    <property type="molecule type" value="Genomic_DNA"/>
</dbReference>
<sequence length="321" mass="35079">MVVSNQKTGSQNQKEPDYLGNMKNAFNIVRKNRFLWILGALAGGGFANFNFGGGDFNSFVSQDKNGDTSISFSEKQSLDANQLWQSISGWVQANWIFVAAVASVLVILMIFFIILSVMARAGQVHAVSEISQGKESSFGKALKFGWHKFWRVLGTSILIGFIMLILFIVLALPAVLLWPFLPLFIAYIILAILLVIPVAIAMGIVYEYALRYIALKDEKAIQSLKSAYELMKGRAKETVLIWLVTVGAAIVSGLVLVIAVVFLLIILVLLGLLLFILSPIAGIIYAVVASVIFLIGLFLAGGFIGSLISAYWTLSFKEITS</sequence>
<keyword evidence="1" id="KW-0472">Membrane</keyword>
<dbReference type="Pfam" id="PF24400">
    <property type="entry name" value="DUF7544"/>
    <property type="match status" value="1"/>
</dbReference>
<dbReference type="InterPro" id="IPR022324">
    <property type="entry name" value="Bacilysin_exporter_BacE_put"/>
</dbReference>
<feature type="transmembrane region" description="Helical" evidence="1">
    <location>
        <begin position="284"/>
        <end position="314"/>
    </location>
</feature>
<feature type="transmembrane region" description="Helical" evidence="1">
    <location>
        <begin position="152"/>
        <end position="178"/>
    </location>
</feature>
<organism evidence="2 3">
    <name type="scientific">candidate division WS5 bacterium</name>
    <dbReference type="NCBI Taxonomy" id="2093353"/>
    <lineage>
        <taxon>Bacteria</taxon>
        <taxon>candidate division WS5</taxon>
    </lineage>
</organism>
<dbReference type="Proteomes" id="UP000285655">
    <property type="component" value="Unassembled WGS sequence"/>
</dbReference>
<evidence type="ECO:0008006" key="4">
    <source>
        <dbReference type="Google" id="ProtNLM"/>
    </source>
</evidence>
<dbReference type="PRINTS" id="PR01988">
    <property type="entry name" value="EXPORTERBACE"/>
</dbReference>